<dbReference type="GO" id="GO:0003998">
    <property type="term" value="F:acylphosphatase activity"/>
    <property type="evidence" value="ECO:0007669"/>
    <property type="project" value="UniProtKB-EC"/>
</dbReference>
<keyword evidence="7" id="KW-1185">Reference proteome</keyword>
<dbReference type="InterPro" id="IPR029065">
    <property type="entry name" value="Enolase_C-like"/>
</dbReference>
<dbReference type="Gene3D" id="3.30.390.10">
    <property type="entry name" value="Enolase-like, N-terminal domain"/>
    <property type="match status" value="1"/>
</dbReference>
<accession>A0A6L9SG36</accession>
<dbReference type="InterPro" id="IPR001792">
    <property type="entry name" value="Acylphosphatase-like_dom"/>
</dbReference>
<comment type="caution">
    <text evidence="6">The sequence shown here is derived from an EMBL/GenBank/DDBJ whole genome shotgun (WGS) entry which is preliminary data.</text>
</comment>
<dbReference type="AlphaFoldDB" id="A0A6L9SG36"/>
<evidence type="ECO:0000259" key="4">
    <source>
        <dbReference type="PROSITE" id="PS50975"/>
    </source>
</evidence>
<dbReference type="InterPro" id="IPR036046">
    <property type="entry name" value="Acylphosphatase-like_dom_sf"/>
</dbReference>
<dbReference type="Gene3D" id="3.20.20.120">
    <property type="entry name" value="Enolase-like C-terminal domain"/>
    <property type="match status" value="1"/>
</dbReference>
<gene>
    <name evidence="6" type="ORF">G1H10_28380</name>
</gene>
<evidence type="ECO:0000256" key="2">
    <source>
        <dbReference type="PROSITE-ProRule" id="PRU00520"/>
    </source>
</evidence>
<name>A0A6L9SG36_9ACTN</name>
<feature type="active site" evidence="2">
    <location>
        <position position="813"/>
    </location>
</feature>
<dbReference type="GO" id="GO:0005524">
    <property type="term" value="F:ATP binding"/>
    <property type="evidence" value="ECO:0007669"/>
    <property type="project" value="UniProtKB-UniRule"/>
</dbReference>
<proteinExistence type="inferred from homology"/>
<evidence type="ECO:0000256" key="1">
    <source>
        <dbReference type="PROSITE-ProRule" id="PRU00409"/>
    </source>
</evidence>
<evidence type="ECO:0000256" key="3">
    <source>
        <dbReference type="RuleBase" id="RU004168"/>
    </source>
</evidence>
<dbReference type="InterPro" id="IPR011761">
    <property type="entry name" value="ATP-grasp"/>
</dbReference>
<dbReference type="SUPFAM" id="SSF54975">
    <property type="entry name" value="Acylphosphatase/BLUF domain-like"/>
    <property type="match status" value="1"/>
</dbReference>
<comment type="similarity">
    <text evidence="3">Belongs to the acylphosphatase family.</text>
</comment>
<dbReference type="GO" id="GO:0009432">
    <property type="term" value="P:SOS response"/>
    <property type="evidence" value="ECO:0007669"/>
    <property type="project" value="TreeGrafter"/>
</dbReference>
<dbReference type="Gene3D" id="3.30.70.100">
    <property type="match status" value="1"/>
</dbReference>
<feature type="domain" description="Acylphosphatase-like" evidence="5">
    <location>
        <begin position="780"/>
        <end position="866"/>
    </location>
</feature>
<dbReference type="GO" id="GO:0018169">
    <property type="term" value="F:ribosomal S6-glutamic acid ligase activity"/>
    <property type="evidence" value="ECO:0007669"/>
    <property type="project" value="TreeGrafter"/>
</dbReference>
<dbReference type="InterPro" id="IPR029017">
    <property type="entry name" value="Enolase-like_N"/>
</dbReference>
<organism evidence="6 7">
    <name type="scientific">Phytoactinopolyspora halotolerans</name>
    <dbReference type="NCBI Taxonomy" id="1981512"/>
    <lineage>
        <taxon>Bacteria</taxon>
        <taxon>Bacillati</taxon>
        <taxon>Actinomycetota</taxon>
        <taxon>Actinomycetes</taxon>
        <taxon>Jiangellales</taxon>
        <taxon>Jiangellaceae</taxon>
        <taxon>Phytoactinopolyspora</taxon>
    </lineage>
</organism>
<protein>
    <recommendedName>
        <fullName evidence="2">acylphosphatase</fullName>
        <ecNumber evidence="2">3.6.1.7</ecNumber>
    </recommendedName>
</protein>
<feature type="domain" description="ATP-grasp" evidence="4">
    <location>
        <begin position="507"/>
        <end position="764"/>
    </location>
</feature>
<dbReference type="SUPFAM" id="SSF51604">
    <property type="entry name" value="Enolase C-terminal domain-like"/>
    <property type="match status" value="1"/>
</dbReference>
<dbReference type="PROSITE" id="PS50975">
    <property type="entry name" value="ATP_GRASP"/>
    <property type="match status" value="1"/>
</dbReference>
<evidence type="ECO:0000313" key="7">
    <source>
        <dbReference type="Proteomes" id="UP000475214"/>
    </source>
</evidence>
<dbReference type="GO" id="GO:0046872">
    <property type="term" value="F:metal ion binding"/>
    <property type="evidence" value="ECO:0007669"/>
    <property type="project" value="InterPro"/>
</dbReference>
<dbReference type="Proteomes" id="UP000475214">
    <property type="component" value="Unassembled WGS sequence"/>
</dbReference>
<dbReference type="PANTHER" id="PTHR21621">
    <property type="entry name" value="RIBOSOMAL PROTEIN S6 MODIFICATION PROTEIN"/>
    <property type="match status" value="1"/>
</dbReference>
<keyword evidence="2" id="KW-0378">Hydrolase</keyword>
<dbReference type="GO" id="GO:0005737">
    <property type="term" value="C:cytoplasm"/>
    <property type="evidence" value="ECO:0007669"/>
    <property type="project" value="TreeGrafter"/>
</dbReference>
<keyword evidence="1" id="KW-0067">ATP-binding</keyword>
<feature type="active site" evidence="2">
    <location>
        <position position="795"/>
    </location>
</feature>
<evidence type="ECO:0000313" key="6">
    <source>
        <dbReference type="EMBL" id="NEE04093.1"/>
    </source>
</evidence>
<comment type="catalytic activity">
    <reaction evidence="2">
        <text>an acyl phosphate + H2O = a carboxylate + phosphate + H(+)</text>
        <dbReference type="Rhea" id="RHEA:14965"/>
        <dbReference type="ChEBI" id="CHEBI:15377"/>
        <dbReference type="ChEBI" id="CHEBI:15378"/>
        <dbReference type="ChEBI" id="CHEBI:29067"/>
        <dbReference type="ChEBI" id="CHEBI:43474"/>
        <dbReference type="ChEBI" id="CHEBI:59918"/>
        <dbReference type="EC" id="3.6.1.7"/>
    </reaction>
</comment>
<dbReference type="SUPFAM" id="SSF56059">
    <property type="entry name" value="Glutathione synthetase ATP-binding domain-like"/>
    <property type="match status" value="1"/>
</dbReference>
<dbReference type="RefSeq" id="WP_163744332.1">
    <property type="nucleotide sequence ID" value="NZ_JAAGOA010000029.1"/>
</dbReference>
<dbReference type="InterPro" id="IPR036849">
    <property type="entry name" value="Enolase-like_C_sf"/>
</dbReference>
<dbReference type="EMBL" id="JAAGOA010000029">
    <property type="protein sequence ID" value="NEE04093.1"/>
    <property type="molecule type" value="Genomic_DNA"/>
</dbReference>
<dbReference type="Gene3D" id="3.30.470.20">
    <property type="entry name" value="ATP-grasp fold, B domain"/>
    <property type="match status" value="2"/>
</dbReference>
<reference evidence="6 7" key="1">
    <citation type="submission" date="2020-02" db="EMBL/GenBank/DDBJ databases">
        <authorList>
            <person name="Li X.-J."/>
            <person name="Han X.-M."/>
        </authorList>
    </citation>
    <scope>NUCLEOTIDE SEQUENCE [LARGE SCALE GENOMIC DNA]</scope>
    <source>
        <strain evidence="6 7">CCTCC AB 2017055</strain>
    </source>
</reference>
<keyword evidence="1" id="KW-0547">Nucleotide-binding</keyword>
<dbReference type="Pfam" id="PF00708">
    <property type="entry name" value="Acylphosphatase"/>
    <property type="match status" value="1"/>
</dbReference>
<sequence>MARVGGVAEEHHERQGMDHSAGALTVTRAHGIAYRTPGGGNGKSKHSPRGNYLVKLEATTPDGRPLTGIGECQPRGGETGDRGAASWEFLLECLSALERRELSAANRDEALAAVRALMDELHDAALATVPERSGASSLRNTMRGWARQLAGKSGRRDHPRPFRGTLYGIETALLDLVASGLDISVAELLGVHTEKVAVAAPLSGRSGTENNLAILHEAAEGDTGSIDEPLWIDVRGSLSPPDAAELVRTVVRDVSLRKLPRQVIIEEPVRPRHRHHLTALQRKAAAAAAESGRPGVDVRIMAGESVWSRQGLERLIAKGGVGALNIRPAAVGGLLASIELAQAALTADPDVRIHLSQTEGASDVAAAALNNLAVALPQVHTVFTGDDEHQVTVPAGPGLGVGMPYAWMIDRINEYVTVPAQPEVAEAGPTPNVYDEVPYLQPLGPNGTKGHLLEREALALGLSTTRFSKGAFVATDNVHPPLMFKWSRSPLSTAVSLALCTHKEATRMRLRRSGVPVPRGRTFANGDYGSARAFAERVGYPVVVKPAMGVRGIGVVANIQNEQELDLAFRQLEDSKLGNQDFIVEQHVTGRDYRIVVVGDEVIAAILREPASVVGDGQHSIAELMVRKNLVRRLNPHLWGRPIKYDDAAKYQLQRVEMTLESVPEAGQRVLLSNSCSLSQGGDSIDVLDEMHPSIKDACVRAVKAVPGLAFCGVDFLLEDHTKPIDEQQAGICELNAHAAIGNCEYPLYGTPREVARTFIDECVERFQLVTNAERAETLALKLTIRGKVTRVGYRLWMKRRARSFGVNGWVRNVNDRTVEAVLVGPTAPTSALAAAAVLGSKDALPTSVTTVHVVPPQVEDFSIVDRAPQELVHVG</sequence>
<dbReference type="Pfam" id="PF13378">
    <property type="entry name" value="MR_MLE_C"/>
    <property type="match status" value="1"/>
</dbReference>
<dbReference type="PANTHER" id="PTHR21621:SF0">
    <property type="entry name" value="BETA-CITRYLGLUTAMATE SYNTHASE B-RELATED"/>
    <property type="match status" value="1"/>
</dbReference>
<dbReference type="EC" id="3.6.1.7" evidence="2"/>
<dbReference type="PROSITE" id="PS51160">
    <property type="entry name" value="ACYLPHOSPHATASE_3"/>
    <property type="match status" value="1"/>
</dbReference>
<evidence type="ECO:0000259" key="5">
    <source>
        <dbReference type="PROSITE" id="PS51160"/>
    </source>
</evidence>
<dbReference type="InterPro" id="IPR013651">
    <property type="entry name" value="ATP-grasp_RimK-type"/>
</dbReference>
<dbReference type="Pfam" id="PF08443">
    <property type="entry name" value="RimK"/>
    <property type="match status" value="1"/>
</dbReference>